<evidence type="ECO:0000256" key="9">
    <source>
        <dbReference type="RuleBase" id="RU003794"/>
    </source>
</evidence>
<keyword evidence="9" id="KW-0808">Transferase</keyword>
<evidence type="ECO:0000256" key="2">
    <source>
        <dbReference type="ARBA" id="ARBA00005801"/>
    </source>
</evidence>
<dbReference type="EC" id="2.1.1.-" evidence="9"/>
<dbReference type="PANTHER" id="PTHR30487:SF0">
    <property type="entry name" value="PREPILIN LEADER PEPTIDASE_N-METHYLTRANSFERASE-RELATED"/>
    <property type="match status" value="1"/>
</dbReference>
<keyword evidence="14" id="KW-1185">Reference proteome</keyword>
<dbReference type="PRINTS" id="PR00864">
    <property type="entry name" value="PREPILNPTASE"/>
</dbReference>
<comment type="function">
    <text evidence="9">Plays an essential role in type IV pili and type II pseudopili formation by proteolytically removing the leader sequence from substrate proteins and subsequently monomethylating the alpha-amino group of the newly exposed N-terminal phenylalanine.</text>
</comment>
<dbReference type="Gene3D" id="1.20.120.1220">
    <property type="match status" value="1"/>
</dbReference>
<protein>
    <recommendedName>
        <fullName evidence="9">Prepilin leader peptidase/N-methyltransferase</fullName>
        <ecNumber evidence="9">2.1.1.-</ecNumber>
        <ecNumber evidence="9">3.4.23.43</ecNumber>
    </recommendedName>
</protein>
<evidence type="ECO:0000256" key="1">
    <source>
        <dbReference type="ARBA" id="ARBA00004429"/>
    </source>
</evidence>
<evidence type="ECO:0000313" key="13">
    <source>
        <dbReference type="EMBL" id="MCM1983082.1"/>
    </source>
</evidence>
<dbReference type="EC" id="3.4.23.43" evidence="9"/>
<proteinExistence type="inferred from homology"/>
<dbReference type="AlphaFoldDB" id="A0ABD4T4C1"/>
<name>A0ABD4T4C1_9CYAN</name>
<feature type="transmembrane region" description="Helical" evidence="10">
    <location>
        <begin position="6"/>
        <end position="28"/>
    </location>
</feature>
<evidence type="ECO:0000256" key="7">
    <source>
        <dbReference type="ARBA" id="ARBA00023136"/>
    </source>
</evidence>
<feature type="transmembrane region" description="Helical" evidence="10">
    <location>
        <begin position="130"/>
        <end position="147"/>
    </location>
</feature>
<feature type="domain" description="Prepilin peptidase A24 N-terminal" evidence="12">
    <location>
        <begin position="14"/>
        <end position="94"/>
    </location>
</feature>
<evidence type="ECO:0000259" key="12">
    <source>
        <dbReference type="Pfam" id="PF06750"/>
    </source>
</evidence>
<dbReference type="PANTHER" id="PTHR30487">
    <property type="entry name" value="TYPE 4 PREPILIN-LIKE PROTEINS LEADER PEPTIDE-PROCESSING ENZYME"/>
    <property type="match status" value="1"/>
</dbReference>
<feature type="transmembrane region" description="Helical" evidence="10">
    <location>
        <begin position="213"/>
        <end position="232"/>
    </location>
</feature>
<dbReference type="GO" id="GO:0008168">
    <property type="term" value="F:methyltransferase activity"/>
    <property type="evidence" value="ECO:0007669"/>
    <property type="project" value="UniProtKB-KW"/>
</dbReference>
<feature type="transmembrane region" description="Helical" evidence="10">
    <location>
        <begin position="99"/>
        <end position="118"/>
    </location>
</feature>
<reference evidence="13 14" key="1">
    <citation type="journal article" date="2015" name="Genome Announc.">
        <title>Draft Genome Sequence of Filamentous Marine Cyanobacterium Lyngbya confervoides Strain BDU141951.</title>
        <authorList>
            <person name="Chandrababunaidu M.M."/>
            <person name="Sen D."/>
            <person name="Tripathy S."/>
        </authorList>
    </citation>
    <scope>NUCLEOTIDE SEQUENCE [LARGE SCALE GENOMIC DNA]</scope>
    <source>
        <strain evidence="13 14">BDU141951</strain>
    </source>
</reference>
<evidence type="ECO:0000256" key="8">
    <source>
        <dbReference type="RuleBase" id="RU003793"/>
    </source>
</evidence>
<keyword evidence="9" id="KW-0511">Multifunctional enzyme</keyword>
<evidence type="ECO:0000256" key="3">
    <source>
        <dbReference type="ARBA" id="ARBA00022475"/>
    </source>
</evidence>
<dbReference type="InterPro" id="IPR050882">
    <property type="entry name" value="Prepilin_peptidase/N-MTase"/>
</dbReference>
<feature type="domain" description="Prepilin type IV endopeptidase peptidase" evidence="11">
    <location>
        <begin position="107"/>
        <end position="226"/>
    </location>
</feature>
<dbReference type="GO" id="GO:0032259">
    <property type="term" value="P:methylation"/>
    <property type="evidence" value="ECO:0007669"/>
    <property type="project" value="UniProtKB-KW"/>
</dbReference>
<dbReference type="GO" id="GO:0004190">
    <property type="term" value="F:aspartic-type endopeptidase activity"/>
    <property type="evidence" value="ECO:0007669"/>
    <property type="project" value="UniProtKB-EC"/>
</dbReference>
<dbReference type="Pfam" id="PF01478">
    <property type="entry name" value="Peptidase_A24"/>
    <property type="match status" value="1"/>
</dbReference>
<dbReference type="GO" id="GO:0006508">
    <property type="term" value="P:proteolysis"/>
    <property type="evidence" value="ECO:0007669"/>
    <property type="project" value="UniProtKB-KW"/>
</dbReference>
<dbReference type="Pfam" id="PF06750">
    <property type="entry name" value="A24_N_bact"/>
    <property type="match status" value="1"/>
</dbReference>
<keyword evidence="9" id="KW-0489">Methyltransferase</keyword>
<evidence type="ECO:0000256" key="5">
    <source>
        <dbReference type="ARBA" id="ARBA00022692"/>
    </source>
</evidence>
<dbReference type="Proteomes" id="UP000031561">
    <property type="component" value="Unassembled WGS sequence"/>
</dbReference>
<dbReference type="GO" id="GO:0005886">
    <property type="term" value="C:plasma membrane"/>
    <property type="evidence" value="ECO:0007669"/>
    <property type="project" value="UniProtKB-SubCell"/>
</dbReference>
<evidence type="ECO:0000256" key="10">
    <source>
        <dbReference type="SAM" id="Phobius"/>
    </source>
</evidence>
<organism evidence="13 14">
    <name type="scientific">Lyngbya confervoides BDU141951</name>
    <dbReference type="NCBI Taxonomy" id="1574623"/>
    <lineage>
        <taxon>Bacteria</taxon>
        <taxon>Bacillati</taxon>
        <taxon>Cyanobacteriota</taxon>
        <taxon>Cyanophyceae</taxon>
        <taxon>Oscillatoriophycideae</taxon>
        <taxon>Oscillatoriales</taxon>
        <taxon>Microcoleaceae</taxon>
        <taxon>Lyngbya</taxon>
    </lineage>
</organism>
<dbReference type="InterPro" id="IPR010627">
    <property type="entry name" value="Prepilin_pept_A24_N"/>
</dbReference>
<dbReference type="InterPro" id="IPR000045">
    <property type="entry name" value="Prepilin_IV_endopep_pep"/>
</dbReference>
<keyword evidence="9" id="KW-0645">Protease</keyword>
<evidence type="ECO:0000259" key="11">
    <source>
        <dbReference type="Pfam" id="PF01478"/>
    </source>
</evidence>
<keyword evidence="3" id="KW-1003">Cell membrane</keyword>
<comment type="caution">
    <text evidence="13">The sequence shown here is derived from an EMBL/GenBank/DDBJ whole genome shotgun (WGS) entry which is preliminary data.</text>
</comment>
<feature type="transmembrane region" description="Helical" evidence="10">
    <location>
        <begin position="244"/>
        <end position="265"/>
    </location>
</feature>
<keyword evidence="6 10" id="KW-1133">Transmembrane helix</keyword>
<keyword evidence="7 10" id="KW-0472">Membrane</keyword>
<keyword evidence="9" id="KW-0378">Hydrolase</keyword>
<evidence type="ECO:0000256" key="6">
    <source>
        <dbReference type="ARBA" id="ARBA00022989"/>
    </source>
</evidence>
<feature type="transmembrane region" description="Helical" evidence="10">
    <location>
        <begin position="159"/>
        <end position="181"/>
    </location>
</feature>
<keyword evidence="5 9" id="KW-0812">Transmembrane</keyword>
<comment type="catalytic activity">
    <reaction evidence="9">
        <text>Typically cleaves a -Gly-|-Phe- bond to release an N-terminal, basic peptide of 5-8 residues from type IV prepilin, and then N-methylates the new N-terminal amino group, the methyl donor being S-adenosyl-L-methionine.</text>
        <dbReference type="EC" id="3.4.23.43"/>
    </reaction>
</comment>
<accession>A0ABD4T4C1</accession>
<comment type="similarity">
    <text evidence="2 8">Belongs to the peptidase A24 family.</text>
</comment>
<keyword evidence="4" id="KW-0997">Cell inner membrane</keyword>
<dbReference type="RefSeq" id="WP_166281925.1">
    <property type="nucleotide sequence ID" value="NZ_JTHE03000054.1"/>
</dbReference>
<evidence type="ECO:0000313" key="14">
    <source>
        <dbReference type="Proteomes" id="UP000031561"/>
    </source>
</evidence>
<comment type="subcellular location">
    <subcellularLocation>
        <location evidence="1">Cell inner membrane</location>
        <topology evidence="1">Multi-pass membrane protein</topology>
    </subcellularLocation>
    <subcellularLocation>
        <location evidence="9">Cell membrane</location>
        <topology evidence="9">Multi-pass membrane protein</topology>
    </subcellularLocation>
</comment>
<gene>
    <name evidence="13" type="ORF">QQ91_0009625</name>
</gene>
<sequence length="270" mass="29165">MPWFEIFYGGLALVLGASIGSFINVVVYRLPEGLSLLRPPSRCPHCFTQLRAWDNIPVLGWILLRGRCRYCRSPIHWRYPAVELLCALLFGWAYGTFGLAWMTLGAFVFLGWLLALALIDLDFMILPNPLTQWGLVSGLVFQGLGGWHRSGTLVGGAQALFAALFAAVLGLLLFDAITVVASRLLGQPAMGGGDAKLAALIGAWLGWQQMLLSAFLACLVGAVVGVGGIALGKIGRRQAIPFGPYLVLGAILALFWGEFLIQGYLQLLGF</sequence>
<evidence type="ECO:0000256" key="4">
    <source>
        <dbReference type="ARBA" id="ARBA00022519"/>
    </source>
</evidence>
<dbReference type="EMBL" id="JTHE03000054">
    <property type="protein sequence ID" value="MCM1983082.1"/>
    <property type="molecule type" value="Genomic_DNA"/>
</dbReference>
<dbReference type="InterPro" id="IPR014032">
    <property type="entry name" value="Peptidase_A24A_bac"/>
</dbReference>